<organism evidence="4 5">
    <name type="scientific">Schizothecium vesticola</name>
    <dbReference type="NCBI Taxonomy" id="314040"/>
    <lineage>
        <taxon>Eukaryota</taxon>
        <taxon>Fungi</taxon>
        <taxon>Dikarya</taxon>
        <taxon>Ascomycota</taxon>
        <taxon>Pezizomycotina</taxon>
        <taxon>Sordariomycetes</taxon>
        <taxon>Sordariomycetidae</taxon>
        <taxon>Sordariales</taxon>
        <taxon>Schizotheciaceae</taxon>
        <taxon>Schizothecium</taxon>
    </lineage>
</organism>
<feature type="region of interest" description="Disordered" evidence="2">
    <location>
        <begin position="70"/>
        <end position="167"/>
    </location>
</feature>
<accession>A0AA40FB49</accession>
<protein>
    <recommendedName>
        <fullName evidence="3">DUF4048 domain-containing protein</fullName>
    </recommendedName>
</protein>
<feature type="compositionally biased region" description="Low complexity" evidence="2">
    <location>
        <begin position="120"/>
        <end position="141"/>
    </location>
</feature>
<evidence type="ECO:0000313" key="4">
    <source>
        <dbReference type="EMBL" id="KAK0754557.1"/>
    </source>
</evidence>
<dbReference type="EMBL" id="JAUKUD010000001">
    <property type="protein sequence ID" value="KAK0754557.1"/>
    <property type="molecule type" value="Genomic_DNA"/>
</dbReference>
<evidence type="ECO:0000256" key="2">
    <source>
        <dbReference type="SAM" id="MobiDB-lite"/>
    </source>
</evidence>
<gene>
    <name evidence="4" type="ORF">B0T18DRAFT_386414</name>
</gene>
<comment type="caution">
    <text evidence="4">The sequence shown here is derived from an EMBL/GenBank/DDBJ whole genome shotgun (WGS) entry which is preliminary data.</text>
</comment>
<sequence length="567" mass="61593">MTSVRLLQTCCISTSLNALFSRDSPLSIHKVAVSVVAAKRTTTHLTAAAAVPSSRLQHMEVTVPLQNSIDDAMLLPGTPSPVSRPRKGHERHTSVATRYADDSVPPSPSPSRPGGDFSEATRPTRSASTASRSTNRLSLTLPIAPPSAYPSRPTPGSTTTTSFPPTPLDTPSLLSPTDPSDFITAIAAQERRVLELGEDLRTAKHELDRLKRQFMNYEASRERQRERQSRRHVEPLRPIATALDHDPAAAATTRSAELDRRKALLLNQQTTQQQQLNSPTTENSRRRVFSGAHTRTLSLLSPTKPDSTSGFPILHEGDSVSDAFRQRFADYDTTTTSRPPITRGHVAKRASWAPRSTPLPPSGGVKQIAQDLKHGIWTFVEDLRQATVGDEPITGDRRRYPTNGDDTIRALPSSKPHVTSLFSDEPEPAAGYRTLTRSNTDVGAAAAAAKTKRFSWTPLTVDAYDDNDWSNWDSPGAASPAGAQRWSGTTVNGDIMPSVPPVGFGFVVLIRSRKASHQRSPLGSGDAAGGKFDELFPPVMNVVQNLMKGWERSLAPEERAASPGRLV</sequence>
<name>A0AA40FB49_9PEZI</name>
<dbReference type="AlphaFoldDB" id="A0AA40FB49"/>
<evidence type="ECO:0000256" key="1">
    <source>
        <dbReference type="SAM" id="Coils"/>
    </source>
</evidence>
<feature type="coiled-coil region" evidence="1">
    <location>
        <begin position="186"/>
        <end position="227"/>
    </location>
</feature>
<keyword evidence="5" id="KW-1185">Reference proteome</keyword>
<feature type="compositionally biased region" description="Low complexity" evidence="2">
    <location>
        <begin position="150"/>
        <end position="167"/>
    </location>
</feature>
<proteinExistence type="predicted"/>
<feature type="domain" description="DUF4048" evidence="3">
    <location>
        <begin position="293"/>
        <end position="483"/>
    </location>
</feature>
<dbReference type="InterPro" id="IPR025122">
    <property type="entry name" value="DUF4048"/>
</dbReference>
<reference evidence="4" key="1">
    <citation type="submission" date="2023-06" db="EMBL/GenBank/DDBJ databases">
        <title>Genome-scale phylogeny and comparative genomics of the fungal order Sordariales.</title>
        <authorList>
            <consortium name="Lawrence Berkeley National Laboratory"/>
            <person name="Hensen N."/>
            <person name="Bonometti L."/>
            <person name="Westerberg I."/>
            <person name="Brannstrom I.O."/>
            <person name="Guillou S."/>
            <person name="Cros-Aarteil S."/>
            <person name="Calhoun S."/>
            <person name="Haridas S."/>
            <person name="Kuo A."/>
            <person name="Mondo S."/>
            <person name="Pangilinan J."/>
            <person name="Riley R."/>
            <person name="LaButti K."/>
            <person name="Andreopoulos B."/>
            <person name="Lipzen A."/>
            <person name="Chen C."/>
            <person name="Yanf M."/>
            <person name="Daum C."/>
            <person name="Ng V."/>
            <person name="Clum A."/>
            <person name="Steindorff A."/>
            <person name="Ohm R."/>
            <person name="Martin F."/>
            <person name="Silar P."/>
            <person name="Natvig D."/>
            <person name="Lalanne C."/>
            <person name="Gautier V."/>
            <person name="Ament-velasquez S.L."/>
            <person name="Kruys A."/>
            <person name="Hutchinson M.I."/>
            <person name="Powell A.J."/>
            <person name="Barry K."/>
            <person name="Miller A.N."/>
            <person name="Grigoriev I.V."/>
            <person name="Debuchy R."/>
            <person name="Gladieux P."/>
            <person name="Thoren M.H."/>
            <person name="Johannesson H."/>
        </authorList>
    </citation>
    <scope>NUCLEOTIDE SEQUENCE</scope>
    <source>
        <strain evidence="4">SMH3187-1</strain>
    </source>
</reference>
<dbReference type="Proteomes" id="UP001172155">
    <property type="component" value="Unassembled WGS sequence"/>
</dbReference>
<keyword evidence="1" id="KW-0175">Coiled coil</keyword>
<evidence type="ECO:0000259" key="3">
    <source>
        <dbReference type="Pfam" id="PF13257"/>
    </source>
</evidence>
<dbReference type="Pfam" id="PF13257">
    <property type="entry name" value="DUF4048"/>
    <property type="match status" value="1"/>
</dbReference>
<evidence type="ECO:0000313" key="5">
    <source>
        <dbReference type="Proteomes" id="UP001172155"/>
    </source>
</evidence>